<dbReference type="Gene3D" id="3.40.50.2000">
    <property type="entry name" value="Glycogen Phosphorylase B"/>
    <property type="match status" value="2"/>
</dbReference>
<dbReference type="PIRSF" id="PIRSF007023">
    <property type="entry name" value="UDP-Galf_transf"/>
    <property type="match status" value="1"/>
</dbReference>
<dbReference type="STRING" id="1618.IV36_GL000777"/>
<evidence type="ECO:0000313" key="4">
    <source>
        <dbReference type="EMBL" id="KRN33045.1"/>
    </source>
</evidence>
<feature type="domain" description="Glucosyltransferase 3-like N-terminal" evidence="2">
    <location>
        <begin position="9"/>
        <end position="151"/>
    </location>
</feature>
<sequence length="332" mass="38309">MANYVVTSGEPGKMGGSKAKEDIINFLARDNYISFMINPYQTNKFSRIWYTHFRLKKFFSNDEINNVILQHPIPSPYIVDNFVKRLEKKEKTKLIIWIHDVQSLQRNGDGKKQEWEIKLFNKADVLIVHNKRMQTWLREKKVLTPMIVLGIFDYDNPVPIQENVPYEKTICFAGALFKSTFLSKLKMKHQLYTFGPDMPQVHSSNIIYSGQFTPEELPSHLTQNFGLIWDGPEIQTCAGTFGHYQLFNNPHKASLYISTGIPVIIWSKAALADFVLENKIGVVIDSLEELDDLLDNLSEEDYLVLKDNVVKLAEKLRSGYFTKNVIKQLAEI</sequence>
<gene>
    <name evidence="4" type="ORF">IV36_GL000777</name>
</gene>
<dbReference type="GO" id="GO:0016740">
    <property type="term" value="F:transferase activity"/>
    <property type="evidence" value="ECO:0007669"/>
    <property type="project" value="UniProtKB-KW"/>
</dbReference>
<evidence type="ECO:0000256" key="1">
    <source>
        <dbReference type="ARBA" id="ARBA00022679"/>
    </source>
</evidence>
<dbReference type="AlphaFoldDB" id="A0A0R2G4I8"/>
<keyword evidence="1 4" id="KW-0808">Transferase</keyword>
<dbReference type="EMBL" id="JQAR01000002">
    <property type="protein sequence ID" value="KRN33045.1"/>
    <property type="molecule type" value="Genomic_DNA"/>
</dbReference>
<reference evidence="4 5" key="1">
    <citation type="journal article" date="2015" name="Genome Announc.">
        <title>Expanding the biotechnology potential of lactobacilli through comparative genomics of 213 strains and associated genera.</title>
        <authorList>
            <person name="Sun Z."/>
            <person name="Harris H.M."/>
            <person name="McCann A."/>
            <person name="Guo C."/>
            <person name="Argimon S."/>
            <person name="Zhang W."/>
            <person name="Yang X."/>
            <person name="Jeffery I.B."/>
            <person name="Cooney J.C."/>
            <person name="Kagawa T.F."/>
            <person name="Liu W."/>
            <person name="Song Y."/>
            <person name="Salvetti E."/>
            <person name="Wrobel A."/>
            <person name="Rasinkangas P."/>
            <person name="Parkhill J."/>
            <person name="Rea M.C."/>
            <person name="O'Sullivan O."/>
            <person name="Ritari J."/>
            <person name="Douillard F.P."/>
            <person name="Paul Ross R."/>
            <person name="Yang R."/>
            <person name="Briner A.E."/>
            <person name="Felis G.E."/>
            <person name="de Vos W.M."/>
            <person name="Barrangou R."/>
            <person name="Klaenhammer T.R."/>
            <person name="Caufield P.W."/>
            <person name="Cui Y."/>
            <person name="Zhang H."/>
            <person name="O'Toole P.W."/>
        </authorList>
    </citation>
    <scope>NUCLEOTIDE SEQUENCE [LARGE SCALE GENOMIC DNA]</scope>
    <source>
        <strain evidence="4 5">ATCC 27304</strain>
    </source>
</reference>
<dbReference type="OrthoDB" id="9790931at2"/>
<dbReference type="RefSeq" id="WP_056990348.1">
    <property type="nucleotide sequence ID" value="NZ_JQAR01000002.1"/>
</dbReference>
<accession>A0A0R2G4I8</accession>
<dbReference type="Proteomes" id="UP000051727">
    <property type="component" value="Unassembled WGS sequence"/>
</dbReference>
<name>A0A0R2G4I8_9LACO</name>
<dbReference type="InterPro" id="IPR058591">
    <property type="entry name" value="Gtf3_N"/>
</dbReference>
<comment type="caution">
    <text evidence="4">The sequence shown here is derived from an EMBL/GenBank/DDBJ whole genome shotgun (WGS) entry which is preliminary data.</text>
</comment>
<feature type="domain" description="Glucosyltransferase 3-like C-terminal" evidence="3">
    <location>
        <begin position="170"/>
        <end position="328"/>
    </location>
</feature>
<proteinExistence type="predicted"/>
<dbReference type="Pfam" id="PF26334">
    <property type="entry name" value="Gtf3_N"/>
    <property type="match status" value="1"/>
</dbReference>
<evidence type="ECO:0000259" key="2">
    <source>
        <dbReference type="Pfam" id="PF26334"/>
    </source>
</evidence>
<dbReference type="InterPro" id="IPR058592">
    <property type="entry name" value="Gtf3_C"/>
</dbReference>
<evidence type="ECO:0000313" key="5">
    <source>
        <dbReference type="Proteomes" id="UP000051727"/>
    </source>
</evidence>
<dbReference type="PATRIC" id="fig|1618.3.peg.786"/>
<dbReference type="Pfam" id="PF26337">
    <property type="entry name" value="Gtf3_C"/>
    <property type="match status" value="1"/>
</dbReference>
<organism evidence="4 5">
    <name type="scientific">Liquorilactobacillus mali</name>
    <dbReference type="NCBI Taxonomy" id="1618"/>
    <lineage>
        <taxon>Bacteria</taxon>
        <taxon>Bacillati</taxon>
        <taxon>Bacillota</taxon>
        <taxon>Bacilli</taxon>
        <taxon>Lactobacillales</taxon>
        <taxon>Lactobacillaceae</taxon>
        <taxon>Liquorilactobacillus</taxon>
    </lineage>
</organism>
<evidence type="ECO:0000259" key="3">
    <source>
        <dbReference type="Pfam" id="PF26337"/>
    </source>
</evidence>
<protein>
    <submittedName>
        <fullName evidence="4">Beta-1,6-galactofuranosyltransferase</fullName>
    </submittedName>
</protein>